<dbReference type="PANTHER" id="PTHR11022:SF41">
    <property type="entry name" value="PEPTIDOGLYCAN-RECOGNITION PROTEIN LC-RELATED"/>
    <property type="match status" value="1"/>
</dbReference>
<dbReference type="CDD" id="cd06583">
    <property type="entry name" value="PGRP"/>
    <property type="match status" value="1"/>
</dbReference>
<dbReference type="AlphaFoldDB" id="A0A0G3GSP1"/>
<dbReference type="Pfam" id="PF08310">
    <property type="entry name" value="LGFP"/>
    <property type="match status" value="1"/>
</dbReference>
<dbReference type="SMART" id="SM00644">
    <property type="entry name" value="Ami_2"/>
    <property type="match status" value="1"/>
</dbReference>
<dbReference type="STRING" id="1050174.CEPID_11690"/>
<evidence type="ECO:0000313" key="5">
    <source>
        <dbReference type="EMBL" id="AKK04166.1"/>
    </source>
</evidence>
<protein>
    <recommendedName>
        <fullName evidence="7">N-acetylmuramoyl-L-alanine amidase</fullName>
    </recommendedName>
</protein>
<feature type="domain" description="Peptidoglycan recognition protein family" evidence="4">
    <location>
        <begin position="221"/>
        <end position="367"/>
    </location>
</feature>
<gene>
    <name evidence="5" type="ORF">CEPID_11690</name>
</gene>
<sequence length="644" mass="66565">MPQRRRISAKPTRPLWALFVTTSLVASAAVGIGGSRVLHTQGEAIAPVTASVQTASFNDGATVTVNDPAISGQGGDGAKAVKEFTRGEEFSMFALTWQGQRDVVAHFRGQRADGSWTPWYSAEPTSENQGAGKNGTDPIYIEPTKKVQVSLLGVDMTPTPAAVEKPGQPSGIPAIPTNYGAIKPVADVQTTDLEAVFIDGKADASQPTNGVQLMADADGMPRVISRAGWGADESIRKNCQPNPDYTDPTNAIVIHHTAGSNNYTEAQSAGIVRGIYQYHGQTLGWCDVGYQSLVDKYGNIFEGRYGGLNKPVMGAHAGGFNENTWAISMMGNYSTVTPSEATIKSVGELAGWRAKVAGFDPSGSDTHYSEGTSYSKYPAGAAVTLPRIFAHRDVGTTTCPGDAGYAQMGRIRSIAKSKYDSLTNGRPAPAPAPAPGGAAPAPAPSGNTQASVPAPSGKTTGGTGADKLASVLDTISALRSGDMTAILSVAGTVLGLALTFLAGQGKLPSFITVDGGTPKIGGIDITSIPGKLAQAQALSSDPEMAATAAKLAGALGKAQGTVQYAGETAVQKHENGIVVKNPATGTHAVHGGIGNAWAAQGFDAGPLGLPTSEEYQAGNLTRMDFQHGFITYDPATQQTQVHQN</sequence>
<dbReference type="InterPro" id="IPR036505">
    <property type="entry name" value="Amidase/PGRP_sf"/>
</dbReference>
<evidence type="ECO:0000259" key="3">
    <source>
        <dbReference type="SMART" id="SM00644"/>
    </source>
</evidence>
<dbReference type="GO" id="GO:0009253">
    <property type="term" value="P:peptidoglycan catabolic process"/>
    <property type="evidence" value="ECO:0007669"/>
    <property type="project" value="InterPro"/>
</dbReference>
<dbReference type="Pfam" id="PF01510">
    <property type="entry name" value="Amidase_2"/>
    <property type="match status" value="1"/>
</dbReference>
<dbReference type="SMART" id="SM00701">
    <property type="entry name" value="PGRP"/>
    <property type="match status" value="1"/>
</dbReference>
<dbReference type="KEGG" id="cei:CEPID_11690"/>
<name>A0A0G3GSP1_9CORY</name>
<dbReference type="PANTHER" id="PTHR11022">
    <property type="entry name" value="PEPTIDOGLYCAN RECOGNITION PROTEIN"/>
    <property type="match status" value="1"/>
</dbReference>
<dbReference type="GO" id="GO:0008270">
    <property type="term" value="F:zinc ion binding"/>
    <property type="evidence" value="ECO:0007669"/>
    <property type="project" value="InterPro"/>
</dbReference>
<evidence type="ECO:0000313" key="6">
    <source>
        <dbReference type="Proteomes" id="UP000035368"/>
    </source>
</evidence>
<comment type="similarity">
    <text evidence="1">Belongs to the N-acetylmuramoyl-L-alanine amidase 2 family.</text>
</comment>
<evidence type="ECO:0008006" key="7">
    <source>
        <dbReference type="Google" id="ProtNLM"/>
    </source>
</evidence>
<reference evidence="5 6" key="1">
    <citation type="submission" date="2015-05" db="EMBL/GenBank/DDBJ databases">
        <title>Complete genome sequence of Corynebacterium epidermidicanis DSM 45586, isolated from the skin of a dog suffering from pruritus.</title>
        <authorList>
            <person name="Ruckert C."/>
            <person name="Albersmeier A."/>
            <person name="Winkler A."/>
            <person name="Tauch A."/>
        </authorList>
    </citation>
    <scope>NUCLEOTIDE SEQUENCE [LARGE SCALE GENOMIC DNA]</scope>
    <source>
        <strain evidence="5 6">DSM 45586</strain>
    </source>
</reference>
<accession>A0A0G3GSP1</accession>
<dbReference type="InterPro" id="IPR006619">
    <property type="entry name" value="PGRP_domain_met/bac"/>
</dbReference>
<evidence type="ECO:0000256" key="2">
    <source>
        <dbReference type="SAM" id="MobiDB-lite"/>
    </source>
</evidence>
<dbReference type="InterPro" id="IPR013207">
    <property type="entry name" value="LGFP"/>
</dbReference>
<dbReference type="EMBL" id="CP011541">
    <property type="protein sequence ID" value="AKK04166.1"/>
    <property type="molecule type" value="Genomic_DNA"/>
</dbReference>
<evidence type="ECO:0000256" key="1">
    <source>
        <dbReference type="ARBA" id="ARBA00007553"/>
    </source>
</evidence>
<organism evidence="5 6">
    <name type="scientific">Corynebacterium epidermidicanis</name>
    <dbReference type="NCBI Taxonomy" id="1050174"/>
    <lineage>
        <taxon>Bacteria</taxon>
        <taxon>Bacillati</taxon>
        <taxon>Actinomycetota</taxon>
        <taxon>Actinomycetes</taxon>
        <taxon>Mycobacteriales</taxon>
        <taxon>Corynebacteriaceae</taxon>
        <taxon>Corynebacterium</taxon>
    </lineage>
</organism>
<dbReference type="PATRIC" id="fig|1050174.4.peg.2360"/>
<dbReference type="GO" id="GO:0008745">
    <property type="term" value="F:N-acetylmuramoyl-L-alanine amidase activity"/>
    <property type="evidence" value="ECO:0007669"/>
    <property type="project" value="InterPro"/>
</dbReference>
<proteinExistence type="inferred from homology"/>
<dbReference type="Proteomes" id="UP000035368">
    <property type="component" value="Chromosome"/>
</dbReference>
<dbReference type="OrthoDB" id="514320at2"/>
<evidence type="ECO:0000259" key="4">
    <source>
        <dbReference type="SMART" id="SM00701"/>
    </source>
</evidence>
<feature type="domain" description="N-acetylmuramoyl-L-alanine amidase" evidence="3">
    <location>
        <begin position="238"/>
        <end position="401"/>
    </location>
</feature>
<feature type="region of interest" description="Disordered" evidence="2">
    <location>
        <begin position="420"/>
        <end position="465"/>
    </location>
</feature>
<dbReference type="Gene3D" id="3.40.80.10">
    <property type="entry name" value="Peptidoglycan recognition protein-like"/>
    <property type="match status" value="1"/>
</dbReference>
<dbReference type="InterPro" id="IPR002502">
    <property type="entry name" value="Amidase_domain"/>
</dbReference>
<keyword evidence="6" id="KW-1185">Reference proteome</keyword>
<dbReference type="SUPFAM" id="SSF55846">
    <property type="entry name" value="N-acetylmuramoyl-L-alanine amidase-like"/>
    <property type="match status" value="1"/>
</dbReference>
<dbReference type="InterPro" id="IPR015510">
    <property type="entry name" value="PGRP"/>
</dbReference>